<keyword evidence="3 7" id="KW-0813">Transport</keyword>
<sequence length="445" mass="47256">MQRVISKLGHDSVEQEAGAERTMGFGRTVMLWLAANMVVTTLLTGTLFVPGVPYMGALAVILAGTLVGVLVLALVGCMGTRTGLPTMVLTRGAFGVRGGKLPGVLNLVVLMGWSWVQALLAGIAVDYAVASFTGFSNVVLFTVLCQSVVVLLALFGHRGIERVEPLMAAVMLLLAAYVFYRAFSSYGFARFAAIPGDPQTGMTLAIAFDVVVATAISWTVLAADFNRNARSQLGGIFGTVVGYTASTSISMSLGVTAAAYALLSGGERQGFDPRVLVENFGLPAAVVVFLSVMATNTLVVYGMTMSYLDLRPRASFPRTALIIGVISILGATWQGILDRFLDFLLLIGTFFVPVFAIMLADYFVFKRGSYDPEAMLDKQRGAYWYTGGYSVAAWAAYAAGAALVFYWTQISPPPFGATVPGFVATFVLYSAVRLAANRLGGGSEK</sequence>
<dbReference type="EMBL" id="AP019791">
    <property type="protein sequence ID" value="BBL80202.1"/>
    <property type="molecule type" value="Genomic_DNA"/>
</dbReference>
<dbReference type="GO" id="GO:0015209">
    <property type="term" value="F:cytosine transmembrane transporter activity"/>
    <property type="evidence" value="ECO:0007669"/>
    <property type="project" value="InterPro"/>
</dbReference>
<dbReference type="GO" id="GO:0005886">
    <property type="term" value="C:plasma membrane"/>
    <property type="evidence" value="ECO:0007669"/>
    <property type="project" value="TreeGrafter"/>
</dbReference>
<accession>A0A510HJN9</accession>
<feature type="transmembrane region" description="Helical" evidence="8">
    <location>
        <begin position="282"/>
        <end position="308"/>
    </location>
</feature>
<feature type="transmembrane region" description="Helical" evidence="8">
    <location>
        <begin position="55"/>
        <end position="80"/>
    </location>
</feature>
<name>A0A510HJN9_9ACTN</name>
<feature type="transmembrane region" description="Helical" evidence="8">
    <location>
        <begin position="320"/>
        <end position="337"/>
    </location>
</feature>
<evidence type="ECO:0000313" key="9">
    <source>
        <dbReference type="EMBL" id="BBL80202.1"/>
    </source>
</evidence>
<evidence type="ECO:0000256" key="3">
    <source>
        <dbReference type="ARBA" id="ARBA00022448"/>
    </source>
</evidence>
<evidence type="ECO:0000256" key="4">
    <source>
        <dbReference type="ARBA" id="ARBA00022692"/>
    </source>
</evidence>
<feature type="transmembrane region" description="Helical" evidence="8">
    <location>
        <begin position="166"/>
        <end position="183"/>
    </location>
</feature>
<keyword evidence="4 8" id="KW-0812">Transmembrane</keyword>
<protein>
    <submittedName>
        <fullName evidence="9">Cytosine permease</fullName>
    </submittedName>
</protein>
<feature type="transmembrane region" description="Helical" evidence="8">
    <location>
        <begin position="101"/>
        <end position="123"/>
    </location>
</feature>
<comment type="similarity">
    <text evidence="2 7">Belongs to the purine-cytosine permease (2.A.39) family.</text>
</comment>
<feature type="transmembrane region" description="Helical" evidence="8">
    <location>
        <begin position="235"/>
        <end position="262"/>
    </location>
</feature>
<evidence type="ECO:0000256" key="2">
    <source>
        <dbReference type="ARBA" id="ARBA00008974"/>
    </source>
</evidence>
<feature type="transmembrane region" description="Helical" evidence="8">
    <location>
        <begin position="414"/>
        <end position="436"/>
    </location>
</feature>
<gene>
    <name evidence="9" type="ORF">RxyAA322_20560</name>
</gene>
<dbReference type="InterPro" id="IPR001248">
    <property type="entry name" value="Pur-cyt_permease"/>
</dbReference>
<feature type="transmembrane region" description="Helical" evidence="8">
    <location>
        <begin position="386"/>
        <end position="408"/>
    </location>
</feature>
<dbReference type="PANTHER" id="PTHR30569:SF0">
    <property type="entry name" value="CYTOSINE PERMEASE"/>
    <property type="match status" value="1"/>
</dbReference>
<comment type="subcellular location">
    <subcellularLocation>
        <location evidence="1">Membrane</location>
        <topology evidence="1">Multi-pass membrane protein</topology>
    </subcellularLocation>
</comment>
<keyword evidence="5 8" id="KW-1133">Transmembrane helix</keyword>
<dbReference type="Pfam" id="PF02133">
    <property type="entry name" value="Transp_cyt_pur"/>
    <property type="match status" value="1"/>
</dbReference>
<dbReference type="InterPro" id="IPR030191">
    <property type="entry name" value="CodB"/>
</dbReference>
<keyword evidence="6 7" id="KW-0472">Membrane</keyword>
<dbReference type="InterPro" id="IPR026030">
    <property type="entry name" value="Pur-cyt_permease_Fcy2/21/22"/>
</dbReference>
<proteinExistence type="inferred from homology"/>
<feature type="transmembrane region" description="Helical" evidence="8">
    <location>
        <begin position="135"/>
        <end position="154"/>
    </location>
</feature>
<evidence type="ECO:0000256" key="5">
    <source>
        <dbReference type="ARBA" id="ARBA00022989"/>
    </source>
</evidence>
<evidence type="ECO:0000313" key="10">
    <source>
        <dbReference type="Proteomes" id="UP000318065"/>
    </source>
</evidence>
<reference evidence="9" key="1">
    <citation type="journal article" date="2019" name="Microbiol. Resour. Announc.">
        <title>Complete Genome Sequence of Rubrobacter xylanophilus Strain AA3-22, Isolated from Arima Onsen in Japan.</title>
        <authorList>
            <person name="Tomariguchi N."/>
            <person name="Miyazaki K."/>
        </authorList>
    </citation>
    <scope>NUCLEOTIDE SEQUENCE [LARGE SCALE GENOMIC DNA]</scope>
    <source>
        <strain evidence="9">AA3-22</strain>
    </source>
</reference>
<dbReference type="AlphaFoldDB" id="A0A510HJN9"/>
<evidence type="ECO:0000256" key="7">
    <source>
        <dbReference type="PIRNR" id="PIRNR002744"/>
    </source>
</evidence>
<dbReference type="Gene3D" id="1.10.4160.10">
    <property type="entry name" value="Hydantoin permease"/>
    <property type="match status" value="1"/>
</dbReference>
<dbReference type="Proteomes" id="UP000318065">
    <property type="component" value="Chromosome"/>
</dbReference>
<feature type="transmembrane region" description="Helical" evidence="8">
    <location>
        <begin position="343"/>
        <end position="365"/>
    </location>
</feature>
<feature type="transmembrane region" description="Helical" evidence="8">
    <location>
        <begin position="203"/>
        <end position="223"/>
    </location>
</feature>
<dbReference type="PANTHER" id="PTHR30569">
    <property type="entry name" value="CYTOSINE TRANSPORTER CODB"/>
    <property type="match status" value="1"/>
</dbReference>
<feature type="transmembrane region" description="Helical" evidence="8">
    <location>
        <begin position="29"/>
        <end position="49"/>
    </location>
</feature>
<dbReference type="PIRSF" id="PIRSF002744">
    <property type="entry name" value="Pur-cyt_permease"/>
    <property type="match status" value="1"/>
</dbReference>
<organism evidence="9 10">
    <name type="scientific">Rubrobacter xylanophilus</name>
    <dbReference type="NCBI Taxonomy" id="49319"/>
    <lineage>
        <taxon>Bacteria</taxon>
        <taxon>Bacillati</taxon>
        <taxon>Actinomycetota</taxon>
        <taxon>Rubrobacteria</taxon>
        <taxon>Rubrobacterales</taxon>
        <taxon>Rubrobacteraceae</taxon>
        <taxon>Rubrobacter</taxon>
    </lineage>
</organism>
<evidence type="ECO:0000256" key="1">
    <source>
        <dbReference type="ARBA" id="ARBA00004141"/>
    </source>
</evidence>
<evidence type="ECO:0000256" key="6">
    <source>
        <dbReference type="ARBA" id="ARBA00023136"/>
    </source>
</evidence>
<keyword evidence="10" id="KW-1185">Reference proteome</keyword>
<evidence type="ECO:0000256" key="8">
    <source>
        <dbReference type="SAM" id="Phobius"/>
    </source>
</evidence>